<comment type="caution">
    <text evidence="1">The sequence shown here is derived from an EMBL/GenBank/DDBJ whole genome shotgun (WGS) entry which is preliminary data.</text>
</comment>
<gene>
    <name evidence="1" type="ORF">MRATA1EN22A_LOCUS29572</name>
</gene>
<sequence>MCIQEGHTTAHPSGTPLLAVVLLMLRRRRSRPSTSRSPCRQAVGEVEHYHSSTVSVNSSPLLILHSLHYGMTN</sequence>
<evidence type="ECO:0000313" key="1">
    <source>
        <dbReference type="EMBL" id="CAM9185401.1"/>
    </source>
</evidence>
<organism evidence="1 2">
    <name type="scientific">Rangifer tarandus platyrhynchus</name>
    <name type="common">Svalbard reindeer</name>
    <dbReference type="NCBI Taxonomy" id="3082113"/>
    <lineage>
        <taxon>Eukaryota</taxon>
        <taxon>Metazoa</taxon>
        <taxon>Chordata</taxon>
        <taxon>Craniata</taxon>
        <taxon>Vertebrata</taxon>
        <taxon>Euteleostomi</taxon>
        <taxon>Mammalia</taxon>
        <taxon>Eutheria</taxon>
        <taxon>Laurasiatheria</taxon>
        <taxon>Artiodactyla</taxon>
        <taxon>Ruminantia</taxon>
        <taxon>Pecora</taxon>
        <taxon>Cervidae</taxon>
        <taxon>Odocoileinae</taxon>
        <taxon>Rangifer</taxon>
    </lineage>
</organism>
<accession>A0ACB1KG80</accession>
<proteinExistence type="predicted"/>
<protein>
    <submittedName>
        <fullName evidence="1">Uncharacterized protein</fullName>
    </submittedName>
</protein>
<name>A0ACB1KG80_RANTA</name>
<dbReference type="Proteomes" id="UP001162501">
    <property type="component" value="Unassembled WGS sequence"/>
</dbReference>
<evidence type="ECO:0000313" key="2">
    <source>
        <dbReference type="Proteomes" id="UP001162501"/>
    </source>
</evidence>
<reference evidence="1" key="1">
    <citation type="submission" date="2025-03" db="EMBL/GenBank/DDBJ databases">
        <authorList>
            <consortium name="ELIXIR-Norway"/>
            <consortium name="Elixir Norway"/>
        </authorList>
    </citation>
    <scope>NUCLEOTIDE SEQUENCE</scope>
</reference>
<dbReference type="EMBL" id="CATOBB020000763">
    <property type="protein sequence ID" value="CAM9185401.1"/>
    <property type="molecule type" value="Genomic_DNA"/>
</dbReference>